<protein>
    <submittedName>
        <fullName evidence="3">Aldehyde dehydrogenase (NADP(+))</fullName>
    </submittedName>
</protein>
<dbReference type="SUPFAM" id="SSF53720">
    <property type="entry name" value="ALDH-like"/>
    <property type="match status" value="1"/>
</dbReference>
<dbReference type="InterPro" id="IPR016162">
    <property type="entry name" value="Ald_DH_N"/>
</dbReference>
<dbReference type="InterPro" id="IPR015590">
    <property type="entry name" value="Aldehyde_DH_dom"/>
</dbReference>
<dbReference type="InterPro" id="IPR050740">
    <property type="entry name" value="Aldehyde_DH_Superfamily"/>
</dbReference>
<dbReference type="GO" id="GO:0016620">
    <property type="term" value="F:oxidoreductase activity, acting on the aldehyde or oxo group of donors, NAD or NADP as acceptor"/>
    <property type="evidence" value="ECO:0007669"/>
    <property type="project" value="InterPro"/>
</dbReference>
<name>A0AAU7DFR2_9BACT</name>
<evidence type="ECO:0000259" key="2">
    <source>
        <dbReference type="Pfam" id="PF00171"/>
    </source>
</evidence>
<gene>
    <name evidence="3" type="ORF">P8935_15590</name>
</gene>
<reference evidence="3" key="1">
    <citation type="submission" date="2023-03" db="EMBL/GenBank/DDBJ databases">
        <title>Edaphobacter sp.</title>
        <authorList>
            <person name="Huber K.J."/>
            <person name="Papendorf J."/>
            <person name="Pilke C."/>
            <person name="Bunk B."/>
            <person name="Sproeer C."/>
            <person name="Pester M."/>
        </authorList>
    </citation>
    <scope>NUCLEOTIDE SEQUENCE</scope>
    <source>
        <strain evidence="3">DSM 110680</strain>
    </source>
</reference>
<feature type="domain" description="Aldehyde dehydrogenase" evidence="2">
    <location>
        <begin position="19"/>
        <end position="471"/>
    </location>
</feature>
<keyword evidence="1" id="KW-0560">Oxidoreductase</keyword>
<dbReference type="InterPro" id="IPR016161">
    <property type="entry name" value="Ald_DH/histidinol_DH"/>
</dbReference>
<dbReference type="Gene3D" id="3.40.605.10">
    <property type="entry name" value="Aldehyde Dehydrogenase, Chain A, domain 1"/>
    <property type="match status" value="1"/>
</dbReference>
<proteinExistence type="predicted"/>
<sequence length="527" mass="56373">MELIGLSFIGSQRGSRDGASFQAFAPQSGDPLQPVFRAATPQELERAAQLAHEAFASYAQTSGKTRAAFLRGIADGFETHRDELAQRAHHETALPIPRLTGEVGRTANQLRMFAGVVEEGSWVQARIDPALPDRQPLPRPDIRSMLRPLGPVAVFGASNFPLAFSVGGGDTASTLAAGCPIIVKAHPAHPGTSELAAAIIRRAVTEHDLHPGVFSMLFDSGTEIGSALVKHPLIRAVAFTGSLRAGRALMDLAAARPDPIPCFTEMSSGNPVFILPGALRKGPAALAQSLFGSFTLGAGQFCTKPGIVFVSDSAQSTTFLDELKSLVEQAQPFTLLTEGIAREYGRATESRAEQTPLAAEAHMLAEGRKFAAFHAQAKLFTVCLDKLVGQPEMADEIFGPDTLLVSCDSTQDYLRAARSLSGHLTATILGDDEDLAANRELIHILEQKAGRVIFNGFPTGVEVTHAMVHGGPYPSTSDPRFTSVGSLAIYRFARPVCFQNFPQALLPAELQDENPLGIRRLRDGKPE</sequence>
<evidence type="ECO:0000256" key="1">
    <source>
        <dbReference type="ARBA" id="ARBA00023002"/>
    </source>
</evidence>
<organism evidence="3">
    <name type="scientific">Telmatobacter sp. DSM 110680</name>
    <dbReference type="NCBI Taxonomy" id="3036704"/>
    <lineage>
        <taxon>Bacteria</taxon>
        <taxon>Pseudomonadati</taxon>
        <taxon>Acidobacteriota</taxon>
        <taxon>Terriglobia</taxon>
        <taxon>Terriglobales</taxon>
        <taxon>Acidobacteriaceae</taxon>
        <taxon>Telmatobacter</taxon>
    </lineage>
</organism>
<accession>A0AAU7DFR2</accession>
<dbReference type="Pfam" id="PF00171">
    <property type="entry name" value="Aldedh"/>
    <property type="match status" value="1"/>
</dbReference>
<dbReference type="Gene3D" id="3.40.309.10">
    <property type="entry name" value="Aldehyde Dehydrogenase, Chain A, domain 2"/>
    <property type="match status" value="1"/>
</dbReference>
<dbReference type="PANTHER" id="PTHR43353">
    <property type="entry name" value="SUCCINATE-SEMIALDEHYDE DEHYDROGENASE, MITOCHONDRIAL"/>
    <property type="match status" value="1"/>
</dbReference>
<dbReference type="CDD" id="cd07129">
    <property type="entry name" value="ALDH_KGSADH"/>
    <property type="match status" value="1"/>
</dbReference>
<dbReference type="EMBL" id="CP121196">
    <property type="protein sequence ID" value="XBH15988.1"/>
    <property type="molecule type" value="Genomic_DNA"/>
</dbReference>
<evidence type="ECO:0000313" key="3">
    <source>
        <dbReference type="EMBL" id="XBH15988.1"/>
    </source>
</evidence>
<dbReference type="RefSeq" id="WP_348261218.1">
    <property type="nucleotide sequence ID" value="NZ_CP121196.1"/>
</dbReference>
<dbReference type="InterPro" id="IPR044151">
    <property type="entry name" value="ALDH_KGSADH"/>
</dbReference>
<dbReference type="AlphaFoldDB" id="A0AAU7DFR2"/>
<dbReference type="PANTHER" id="PTHR43353:SF3">
    <property type="entry name" value="ALDEHYDE DEHYDROGENASE-RELATED"/>
    <property type="match status" value="1"/>
</dbReference>
<dbReference type="InterPro" id="IPR016163">
    <property type="entry name" value="Ald_DH_C"/>
</dbReference>